<proteinExistence type="predicted"/>
<name>A0A1I8AF96_9BILA</name>
<feature type="region of interest" description="Disordered" evidence="1">
    <location>
        <begin position="1"/>
        <end position="21"/>
    </location>
</feature>
<evidence type="ECO:0000313" key="3">
    <source>
        <dbReference type="WBParaSite" id="L893_g5347.t1"/>
    </source>
</evidence>
<evidence type="ECO:0000256" key="1">
    <source>
        <dbReference type="SAM" id="MobiDB-lite"/>
    </source>
</evidence>
<protein>
    <submittedName>
        <fullName evidence="3">Uncharacterized protein</fullName>
    </submittedName>
</protein>
<accession>A0A1I8AF96</accession>
<keyword evidence="2" id="KW-1185">Reference proteome</keyword>
<evidence type="ECO:0000313" key="2">
    <source>
        <dbReference type="Proteomes" id="UP000095287"/>
    </source>
</evidence>
<organism evidence="2 3">
    <name type="scientific">Steinernema glaseri</name>
    <dbReference type="NCBI Taxonomy" id="37863"/>
    <lineage>
        <taxon>Eukaryota</taxon>
        <taxon>Metazoa</taxon>
        <taxon>Ecdysozoa</taxon>
        <taxon>Nematoda</taxon>
        <taxon>Chromadorea</taxon>
        <taxon>Rhabditida</taxon>
        <taxon>Tylenchina</taxon>
        <taxon>Panagrolaimomorpha</taxon>
        <taxon>Strongyloidoidea</taxon>
        <taxon>Steinernematidae</taxon>
        <taxon>Steinernema</taxon>
    </lineage>
</organism>
<dbReference type="Proteomes" id="UP000095287">
    <property type="component" value="Unplaced"/>
</dbReference>
<reference evidence="3" key="1">
    <citation type="submission" date="2016-11" db="UniProtKB">
        <authorList>
            <consortium name="WormBaseParasite"/>
        </authorList>
    </citation>
    <scope>IDENTIFICATION</scope>
</reference>
<sequence length="190" mass="22001">MTSLHPRFPRPSPSLPGRRNLASCTWHPQEPGSNSMLFQWEWPGGSRFLVFRPLKQAVGRVIVVEIHTLRIKSSFKDLYSIRRRRRSQQDNTIVESIKAGVHMAVKVVSFVCMVDTGGLLWTSKTFGKLACENAEDSLREARTCRCDHNPERSLRHRIWLLKPCKSDWQKSEFGTSKDLSVLAYSQWLWF</sequence>
<dbReference type="AlphaFoldDB" id="A0A1I8AF96"/>
<dbReference type="WBParaSite" id="L893_g5347.t1">
    <property type="protein sequence ID" value="L893_g5347.t1"/>
    <property type="gene ID" value="L893_g5347"/>
</dbReference>